<dbReference type="OrthoDB" id="10264038at2759"/>
<evidence type="ECO:0000256" key="2">
    <source>
        <dbReference type="ARBA" id="ARBA00004604"/>
    </source>
</evidence>
<dbReference type="GO" id="GO:0000177">
    <property type="term" value="C:cytoplasmic exosome (RNase complex)"/>
    <property type="evidence" value="ECO:0007669"/>
    <property type="project" value="TreeGrafter"/>
</dbReference>
<evidence type="ECO:0000256" key="1">
    <source>
        <dbReference type="ARBA" id="ARBA00004496"/>
    </source>
</evidence>
<dbReference type="GO" id="GO:0034473">
    <property type="term" value="P:U1 snRNA 3'-end processing"/>
    <property type="evidence" value="ECO:0007669"/>
    <property type="project" value="TreeGrafter"/>
</dbReference>
<keyword evidence="10" id="KW-1185">Reference proteome</keyword>
<feature type="domain" description="Exoribonuclease phosphorolytic" evidence="8">
    <location>
        <begin position="213"/>
        <end position="278"/>
    </location>
</feature>
<evidence type="ECO:0000256" key="4">
    <source>
        <dbReference type="ARBA" id="ARBA00022490"/>
    </source>
</evidence>
<comment type="subcellular location">
    <subcellularLocation>
        <location evidence="1">Cytoplasm</location>
    </subcellularLocation>
    <subcellularLocation>
        <location evidence="2">Nucleus</location>
        <location evidence="2">Nucleolus</location>
    </subcellularLocation>
</comment>
<dbReference type="GO" id="GO:0071028">
    <property type="term" value="P:nuclear mRNA surveillance"/>
    <property type="evidence" value="ECO:0007669"/>
    <property type="project" value="TreeGrafter"/>
</dbReference>
<dbReference type="EMBL" id="HG806019">
    <property type="protein sequence ID" value="CDW56213.1"/>
    <property type="molecule type" value="Genomic_DNA"/>
</dbReference>
<dbReference type="SUPFAM" id="SSF54211">
    <property type="entry name" value="Ribosomal protein S5 domain 2-like"/>
    <property type="match status" value="1"/>
</dbReference>
<dbReference type="Pfam" id="PF03725">
    <property type="entry name" value="RNase_PH_C"/>
    <property type="match status" value="1"/>
</dbReference>
<dbReference type="InterPro" id="IPR020568">
    <property type="entry name" value="Ribosomal_Su5_D2-typ_SF"/>
</dbReference>
<keyword evidence="9" id="KW-0540">Nuclease</keyword>
<dbReference type="GO" id="GO:0016075">
    <property type="term" value="P:rRNA catabolic process"/>
    <property type="evidence" value="ECO:0007669"/>
    <property type="project" value="TreeGrafter"/>
</dbReference>
<dbReference type="GO" id="GO:0035925">
    <property type="term" value="F:mRNA 3'-UTR AU-rich region binding"/>
    <property type="evidence" value="ECO:0007669"/>
    <property type="project" value="TreeGrafter"/>
</dbReference>
<dbReference type="InterPro" id="IPR015847">
    <property type="entry name" value="ExoRNase_PH_dom2"/>
</dbReference>
<evidence type="ECO:0000256" key="3">
    <source>
        <dbReference type="ARBA" id="ARBA00006678"/>
    </source>
</evidence>
<dbReference type="Gene3D" id="3.30.230.70">
    <property type="entry name" value="GHMP Kinase, N-terminal domain"/>
    <property type="match status" value="1"/>
</dbReference>
<sequence length="299" mass="32777">MSADTNASPEEEAVATTPEEKMVLMKLVEPLEYYKTCFECGQRRGDERTLESFRPINSIDGVITSACGSVSLKMGNTVLICAAKAELAEPLVEAPDCGAVYIGIEAMNPELISDNSPIEEAKMILQDLVVPSVISQQRLSICKGLLCWVIYVDISIFNNDGGLVDACLTAMIATLKQVRLPTVEAKNSDEVLSLKNIRIKSEDRQPLQLNTLYPIASTFLLYKDKVVCDPTLEELNLFHCKMTIVTGANDVICGLFKLGGRETVKAHTLAQCTALAIKRRTEILNTLNIVDTSNELDSE</sequence>
<proteinExistence type="inferred from homology"/>
<keyword evidence="9" id="KW-0269">Exonuclease</keyword>
<evidence type="ECO:0000259" key="7">
    <source>
        <dbReference type="Pfam" id="PF01138"/>
    </source>
</evidence>
<dbReference type="AlphaFoldDB" id="A0A077Z9B3"/>
<dbReference type="Pfam" id="PF01138">
    <property type="entry name" value="RNase_PH"/>
    <property type="match status" value="1"/>
</dbReference>
<evidence type="ECO:0000256" key="6">
    <source>
        <dbReference type="ARBA" id="ARBA00042523"/>
    </source>
</evidence>
<dbReference type="GO" id="GO:0000176">
    <property type="term" value="C:nuclear exosome (RNase complex)"/>
    <property type="evidence" value="ECO:0007669"/>
    <property type="project" value="TreeGrafter"/>
</dbReference>
<dbReference type="InterPro" id="IPR036345">
    <property type="entry name" value="ExoRNase_PH_dom2_sf"/>
</dbReference>
<dbReference type="InterPro" id="IPR001247">
    <property type="entry name" value="ExoRNase_PH_dom1"/>
</dbReference>
<dbReference type="SUPFAM" id="SSF55666">
    <property type="entry name" value="Ribonuclease PH domain 2-like"/>
    <property type="match status" value="1"/>
</dbReference>
<reference evidence="9" key="2">
    <citation type="submission" date="2014-03" db="EMBL/GenBank/DDBJ databases">
        <title>The whipworm genome and dual-species transcriptomics of an intimate host-pathogen interaction.</title>
        <authorList>
            <person name="Foth B.J."/>
            <person name="Tsai I.J."/>
            <person name="Reid A.J."/>
            <person name="Bancroft A.J."/>
            <person name="Nichol S."/>
            <person name="Tracey A."/>
            <person name="Holroyd N."/>
            <person name="Cotton J.A."/>
            <person name="Stanley E.J."/>
            <person name="Zarowiecki M."/>
            <person name="Liu J.Z."/>
            <person name="Huckvale T."/>
            <person name="Cooper P.J."/>
            <person name="Grencis R.K."/>
            <person name="Berriman M."/>
        </authorList>
    </citation>
    <scope>NUCLEOTIDE SEQUENCE [LARGE SCALE GENOMIC DNA]</scope>
</reference>
<comment type="similarity">
    <text evidence="3">Belongs to the RNase PH family.</text>
</comment>
<dbReference type="GO" id="GO:0005730">
    <property type="term" value="C:nucleolus"/>
    <property type="evidence" value="ECO:0007669"/>
    <property type="project" value="UniProtKB-SubCell"/>
</dbReference>
<dbReference type="GO" id="GO:0000467">
    <property type="term" value="P:exonucleolytic trimming to generate mature 3'-end of 5.8S rRNA from tricistronic rRNA transcript (SSU-rRNA, 5.8S rRNA, LSU-rRNA)"/>
    <property type="evidence" value="ECO:0007669"/>
    <property type="project" value="TreeGrafter"/>
</dbReference>
<dbReference type="InterPro" id="IPR050590">
    <property type="entry name" value="Exosome_comp_Rrp42_subfam"/>
</dbReference>
<keyword evidence="5" id="KW-0271">Exosome</keyword>
<dbReference type="GO" id="GO:0071038">
    <property type="term" value="P:TRAMP-dependent tRNA surveillance pathway"/>
    <property type="evidence" value="ECO:0007669"/>
    <property type="project" value="TreeGrafter"/>
</dbReference>
<dbReference type="STRING" id="36087.A0A077Z9B3"/>
<dbReference type="GO" id="GO:0071035">
    <property type="term" value="P:nuclear polyadenylation-dependent rRNA catabolic process"/>
    <property type="evidence" value="ECO:0007669"/>
    <property type="project" value="TreeGrafter"/>
</dbReference>
<protein>
    <recommendedName>
        <fullName evidence="6">Ribosomal RNA-processing protein 42</fullName>
    </recommendedName>
</protein>
<accession>A0A077Z9B3</accession>
<dbReference type="PANTHER" id="PTHR11097:SF8">
    <property type="entry name" value="EXOSOME COMPLEX COMPONENT RRP42"/>
    <property type="match status" value="1"/>
</dbReference>
<reference evidence="9" key="1">
    <citation type="submission" date="2014-01" db="EMBL/GenBank/DDBJ databases">
        <authorList>
            <person name="Aslett M."/>
        </authorList>
    </citation>
    <scope>NUCLEOTIDE SEQUENCE</scope>
</reference>
<evidence type="ECO:0000256" key="5">
    <source>
        <dbReference type="ARBA" id="ARBA00022835"/>
    </source>
</evidence>
<dbReference type="GO" id="GO:0004527">
    <property type="term" value="F:exonuclease activity"/>
    <property type="evidence" value="ECO:0007669"/>
    <property type="project" value="UniProtKB-KW"/>
</dbReference>
<gene>
    <name evidence="9" type="ORF">TTRE_0000448801</name>
</gene>
<keyword evidence="4" id="KW-0963">Cytoplasm</keyword>
<dbReference type="InterPro" id="IPR027408">
    <property type="entry name" value="PNPase/RNase_PH_dom_sf"/>
</dbReference>
<dbReference type="Proteomes" id="UP000030665">
    <property type="component" value="Unassembled WGS sequence"/>
</dbReference>
<keyword evidence="9" id="KW-0378">Hydrolase</keyword>
<dbReference type="PANTHER" id="PTHR11097">
    <property type="entry name" value="EXOSOME COMPLEX EXONUCLEASE RIBOSOMAL RNA PROCESSING PROTEIN"/>
    <property type="match status" value="1"/>
</dbReference>
<evidence type="ECO:0000313" key="10">
    <source>
        <dbReference type="Proteomes" id="UP000030665"/>
    </source>
</evidence>
<organism evidence="9 10">
    <name type="scientific">Trichuris trichiura</name>
    <name type="common">Whipworm</name>
    <name type="synonym">Trichocephalus trichiurus</name>
    <dbReference type="NCBI Taxonomy" id="36087"/>
    <lineage>
        <taxon>Eukaryota</taxon>
        <taxon>Metazoa</taxon>
        <taxon>Ecdysozoa</taxon>
        <taxon>Nematoda</taxon>
        <taxon>Enoplea</taxon>
        <taxon>Dorylaimia</taxon>
        <taxon>Trichinellida</taxon>
        <taxon>Trichuridae</taxon>
        <taxon>Trichuris</taxon>
    </lineage>
</organism>
<evidence type="ECO:0000259" key="8">
    <source>
        <dbReference type="Pfam" id="PF03725"/>
    </source>
</evidence>
<dbReference type="GO" id="GO:0034475">
    <property type="term" value="P:U4 snRNA 3'-end processing"/>
    <property type="evidence" value="ECO:0007669"/>
    <property type="project" value="TreeGrafter"/>
</dbReference>
<evidence type="ECO:0000313" key="9">
    <source>
        <dbReference type="EMBL" id="CDW56213.1"/>
    </source>
</evidence>
<name>A0A077Z9B3_TRITR</name>
<feature type="domain" description="Exoribonuclease phosphorolytic" evidence="7">
    <location>
        <begin position="53"/>
        <end position="181"/>
    </location>
</feature>
<dbReference type="GO" id="GO:0034476">
    <property type="term" value="P:U5 snRNA 3'-end processing"/>
    <property type="evidence" value="ECO:0007669"/>
    <property type="project" value="TreeGrafter"/>
</dbReference>